<dbReference type="InterPro" id="IPR013087">
    <property type="entry name" value="Znf_C2H2_type"/>
</dbReference>
<protein>
    <recommendedName>
        <fullName evidence="2">C2H2-type domain-containing protein</fullName>
    </recommendedName>
</protein>
<dbReference type="GO" id="GO:0008270">
    <property type="term" value="F:zinc ion binding"/>
    <property type="evidence" value="ECO:0007669"/>
    <property type="project" value="UniProtKB-KW"/>
</dbReference>
<dbReference type="SUPFAM" id="SSF57667">
    <property type="entry name" value="beta-beta-alpha zinc fingers"/>
    <property type="match status" value="1"/>
</dbReference>
<proteinExistence type="predicted"/>
<dbReference type="PROSITE" id="PS50157">
    <property type="entry name" value="ZINC_FINGER_C2H2_2"/>
    <property type="match status" value="1"/>
</dbReference>
<accession>A0A4Q4NJE0</accession>
<keyword evidence="1" id="KW-0862">Zinc</keyword>
<dbReference type="Proteomes" id="UP000291422">
    <property type="component" value="Unassembled WGS sequence"/>
</dbReference>
<gene>
    <name evidence="3" type="ORF">AA0117_g4626</name>
</gene>
<dbReference type="VEuPathDB" id="FungiDB:CC77DRAFT_1050984"/>
<comment type="caution">
    <text evidence="3">The sequence shown here is derived from an EMBL/GenBank/DDBJ whole genome shotgun (WGS) entry which is preliminary data.</text>
</comment>
<name>A0A4Q4NJE0_ALTAL</name>
<organism evidence="3 4">
    <name type="scientific">Alternaria alternata</name>
    <name type="common">Alternaria rot fungus</name>
    <name type="synonym">Torula alternata</name>
    <dbReference type="NCBI Taxonomy" id="5599"/>
    <lineage>
        <taxon>Eukaryota</taxon>
        <taxon>Fungi</taxon>
        <taxon>Dikarya</taxon>
        <taxon>Ascomycota</taxon>
        <taxon>Pezizomycotina</taxon>
        <taxon>Dothideomycetes</taxon>
        <taxon>Pleosporomycetidae</taxon>
        <taxon>Pleosporales</taxon>
        <taxon>Pleosporineae</taxon>
        <taxon>Pleosporaceae</taxon>
        <taxon>Alternaria</taxon>
        <taxon>Alternaria sect. Alternaria</taxon>
        <taxon>Alternaria alternata complex</taxon>
    </lineage>
</organism>
<dbReference type="AlphaFoldDB" id="A0A4Q4NJE0"/>
<evidence type="ECO:0000313" key="3">
    <source>
        <dbReference type="EMBL" id="RYN78031.1"/>
    </source>
</evidence>
<keyword evidence="1" id="KW-0863">Zinc-finger</keyword>
<dbReference type="SMART" id="SM00355">
    <property type="entry name" value="ZnF_C2H2"/>
    <property type="match status" value="2"/>
</dbReference>
<feature type="domain" description="C2H2-type" evidence="2">
    <location>
        <begin position="150"/>
        <end position="174"/>
    </location>
</feature>
<sequence>MNHPYQQPSPTKLRDNINPDMEFFDEDRRFAFSWQDTRLATSTAAASAQTLRGAANQSFYAFTGDASILGNSAFDDFVAPWMGDSFLTPMPMLHQPDFLPPQYSYPMAGTGHAFQPIARATAAQMNVAAPPNQPSGARANARHRTAETRISCTVDGCTKTFRRPGDYRRHVRKHQDPILKCIVDDCDMKFYRLDKLRDHIRQGHKMVL</sequence>
<dbReference type="EMBL" id="PDXD01000008">
    <property type="protein sequence ID" value="RYN78031.1"/>
    <property type="molecule type" value="Genomic_DNA"/>
</dbReference>
<dbReference type="Gene3D" id="3.30.160.60">
    <property type="entry name" value="Classic Zinc Finger"/>
    <property type="match status" value="1"/>
</dbReference>
<reference evidence="4" key="1">
    <citation type="journal article" date="2019" name="bioRxiv">
        <title>Genomics, evolutionary history and diagnostics of the Alternaria alternata species group including apple and Asian pear pathotypes.</title>
        <authorList>
            <person name="Armitage A.D."/>
            <person name="Cockerton H.M."/>
            <person name="Sreenivasaprasad S."/>
            <person name="Woodhall J.W."/>
            <person name="Lane C.R."/>
            <person name="Harrison R.J."/>
            <person name="Clarkson J.P."/>
        </authorList>
    </citation>
    <scope>NUCLEOTIDE SEQUENCE [LARGE SCALE GENOMIC DNA]</scope>
    <source>
        <strain evidence="4">FERA 1177</strain>
    </source>
</reference>
<evidence type="ECO:0000313" key="4">
    <source>
        <dbReference type="Proteomes" id="UP000291422"/>
    </source>
</evidence>
<dbReference type="InterPro" id="IPR036236">
    <property type="entry name" value="Znf_C2H2_sf"/>
</dbReference>
<evidence type="ECO:0000259" key="2">
    <source>
        <dbReference type="PROSITE" id="PS50157"/>
    </source>
</evidence>
<evidence type="ECO:0000256" key="1">
    <source>
        <dbReference type="PROSITE-ProRule" id="PRU00042"/>
    </source>
</evidence>
<dbReference type="PROSITE" id="PS00028">
    <property type="entry name" value="ZINC_FINGER_C2H2_1"/>
    <property type="match status" value="2"/>
</dbReference>
<dbReference type="Pfam" id="PF00096">
    <property type="entry name" value="zf-C2H2"/>
    <property type="match status" value="1"/>
</dbReference>
<keyword evidence="1" id="KW-0479">Metal-binding</keyword>